<keyword evidence="3" id="KW-0596">Phosphopantetheine</keyword>
<keyword evidence="4" id="KW-0597">Phosphoprotein</keyword>
<evidence type="ECO:0000256" key="7">
    <source>
        <dbReference type="SAM" id="MobiDB-lite"/>
    </source>
</evidence>
<dbReference type="Gene3D" id="3.40.50.12780">
    <property type="entry name" value="N-terminal domain of ligase-like"/>
    <property type="match status" value="2"/>
</dbReference>
<evidence type="ECO:0000313" key="9">
    <source>
        <dbReference type="EMBL" id="TQN27790.1"/>
    </source>
</evidence>
<dbReference type="InterPro" id="IPR000873">
    <property type="entry name" value="AMP-dep_synth/lig_dom"/>
</dbReference>
<feature type="domain" description="Carrier" evidence="8">
    <location>
        <begin position="2076"/>
        <end position="2150"/>
    </location>
</feature>
<dbReference type="Gene3D" id="3.30.300.30">
    <property type="match status" value="2"/>
</dbReference>
<dbReference type="OrthoDB" id="3802848at2"/>
<dbReference type="CDD" id="cd19534">
    <property type="entry name" value="E_NRPS"/>
    <property type="match status" value="1"/>
</dbReference>
<feature type="domain" description="Carrier" evidence="8">
    <location>
        <begin position="1002"/>
        <end position="1077"/>
    </location>
</feature>
<dbReference type="Pfam" id="PF00550">
    <property type="entry name" value="PP-binding"/>
    <property type="match status" value="2"/>
</dbReference>
<keyword evidence="6" id="KW-0045">Antibiotic biosynthesis</keyword>
<dbReference type="CDD" id="cd19531">
    <property type="entry name" value="LCL_NRPS-like"/>
    <property type="match status" value="2"/>
</dbReference>
<dbReference type="InterPro" id="IPR006162">
    <property type="entry name" value="Ppantetheine_attach_site"/>
</dbReference>
<dbReference type="FunFam" id="1.10.1200.10:FF:000016">
    <property type="entry name" value="Non-ribosomal peptide synthase"/>
    <property type="match status" value="1"/>
</dbReference>
<dbReference type="InterPro" id="IPR025110">
    <property type="entry name" value="AMP-bd_C"/>
</dbReference>
<dbReference type="GO" id="GO:0072330">
    <property type="term" value="P:monocarboxylic acid biosynthetic process"/>
    <property type="evidence" value="ECO:0007669"/>
    <property type="project" value="UniProtKB-ARBA"/>
</dbReference>
<dbReference type="SUPFAM" id="SSF52777">
    <property type="entry name" value="CoA-dependent acyltransferases"/>
    <property type="match status" value="6"/>
</dbReference>
<feature type="region of interest" description="Disordered" evidence="7">
    <location>
        <begin position="1683"/>
        <end position="1710"/>
    </location>
</feature>
<organism evidence="9 10">
    <name type="scientific">Haloactinospora alba</name>
    <dbReference type="NCBI Taxonomy" id="405555"/>
    <lineage>
        <taxon>Bacteria</taxon>
        <taxon>Bacillati</taxon>
        <taxon>Actinomycetota</taxon>
        <taxon>Actinomycetes</taxon>
        <taxon>Streptosporangiales</taxon>
        <taxon>Nocardiopsidaceae</taxon>
        <taxon>Haloactinospora</taxon>
    </lineage>
</organism>
<evidence type="ECO:0000313" key="10">
    <source>
        <dbReference type="Proteomes" id="UP000317422"/>
    </source>
</evidence>
<feature type="region of interest" description="Disordered" evidence="7">
    <location>
        <begin position="1"/>
        <end position="54"/>
    </location>
</feature>
<dbReference type="GO" id="GO:0044550">
    <property type="term" value="P:secondary metabolite biosynthetic process"/>
    <property type="evidence" value="ECO:0007669"/>
    <property type="project" value="UniProtKB-ARBA"/>
</dbReference>
<dbReference type="PROSITE" id="PS50075">
    <property type="entry name" value="CARRIER"/>
    <property type="match status" value="2"/>
</dbReference>
<evidence type="ECO:0000256" key="1">
    <source>
        <dbReference type="ARBA" id="ARBA00001957"/>
    </source>
</evidence>
<dbReference type="FunFam" id="3.40.50.12780:FF:000012">
    <property type="entry name" value="Non-ribosomal peptide synthetase"/>
    <property type="match status" value="1"/>
</dbReference>
<gene>
    <name evidence="9" type="ORF">FHX37_4520</name>
</gene>
<dbReference type="GO" id="GO:0003824">
    <property type="term" value="F:catalytic activity"/>
    <property type="evidence" value="ECO:0007669"/>
    <property type="project" value="InterPro"/>
</dbReference>
<dbReference type="InterPro" id="IPR020845">
    <property type="entry name" value="AMP-binding_CS"/>
</dbReference>
<comment type="similarity">
    <text evidence="2">Belongs to the ATP-dependent AMP-binding enzyme family.</text>
</comment>
<dbReference type="InterPro" id="IPR042099">
    <property type="entry name" value="ANL_N_sf"/>
</dbReference>
<dbReference type="CDD" id="cd05930">
    <property type="entry name" value="A_NRPS"/>
    <property type="match status" value="1"/>
</dbReference>
<name>A0A543N7J9_9ACTN</name>
<comment type="caution">
    <text evidence="9">The sequence shown here is derived from an EMBL/GenBank/DDBJ whole genome shotgun (WGS) entry which is preliminary data.</text>
</comment>
<keyword evidence="10" id="KW-1185">Reference proteome</keyword>
<evidence type="ECO:0000256" key="2">
    <source>
        <dbReference type="ARBA" id="ARBA00006432"/>
    </source>
</evidence>
<dbReference type="GO" id="GO:0005737">
    <property type="term" value="C:cytoplasm"/>
    <property type="evidence" value="ECO:0007669"/>
    <property type="project" value="TreeGrafter"/>
</dbReference>
<evidence type="ECO:0000256" key="4">
    <source>
        <dbReference type="ARBA" id="ARBA00022553"/>
    </source>
</evidence>
<comment type="cofactor">
    <cofactor evidence="1">
        <name>pantetheine 4'-phosphate</name>
        <dbReference type="ChEBI" id="CHEBI:47942"/>
    </cofactor>
</comment>
<feature type="compositionally biased region" description="Basic and acidic residues" evidence="7">
    <location>
        <begin position="17"/>
        <end position="30"/>
    </location>
</feature>
<dbReference type="InterPro" id="IPR009081">
    <property type="entry name" value="PP-bd_ACP"/>
</dbReference>
<evidence type="ECO:0000256" key="3">
    <source>
        <dbReference type="ARBA" id="ARBA00022450"/>
    </source>
</evidence>
<dbReference type="PROSITE" id="PS00012">
    <property type="entry name" value="PHOSPHOPANTETHEINE"/>
    <property type="match status" value="1"/>
</dbReference>
<evidence type="ECO:0000259" key="8">
    <source>
        <dbReference type="PROSITE" id="PS50075"/>
    </source>
</evidence>
<dbReference type="Pfam" id="PF00668">
    <property type="entry name" value="Condensation"/>
    <property type="match status" value="3"/>
</dbReference>
<reference evidence="9 10" key="1">
    <citation type="submission" date="2019-06" db="EMBL/GenBank/DDBJ databases">
        <title>Sequencing the genomes of 1000 actinobacteria strains.</title>
        <authorList>
            <person name="Klenk H.-P."/>
        </authorList>
    </citation>
    <scope>NUCLEOTIDE SEQUENCE [LARGE SCALE GENOMIC DNA]</scope>
    <source>
        <strain evidence="9 10">DSM 45015</strain>
    </source>
</reference>
<dbReference type="SUPFAM" id="SSF47336">
    <property type="entry name" value="ACP-like"/>
    <property type="match status" value="2"/>
</dbReference>
<feature type="compositionally biased region" description="Low complexity" evidence="7">
    <location>
        <begin position="1683"/>
        <end position="1696"/>
    </location>
</feature>
<dbReference type="InterPro" id="IPR045851">
    <property type="entry name" value="AMP-bd_C_sf"/>
</dbReference>
<dbReference type="Pfam" id="PF00501">
    <property type="entry name" value="AMP-binding"/>
    <property type="match status" value="2"/>
</dbReference>
<dbReference type="SMART" id="SM00823">
    <property type="entry name" value="PKS_PP"/>
    <property type="match status" value="2"/>
</dbReference>
<dbReference type="NCBIfam" id="TIGR01733">
    <property type="entry name" value="AA-adenyl-dom"/>
    <property type="match status" value="2"/>
</dbReference>
<dbReference type="GO" id="GO:0017000">
    <property type="term" value="P:antibiotic biosynthetic process"/>
    <property type="evidence" value="ECO:0007669"/>
    <property type="project" value="UniProtKB-KW"/>
</dbReference>
<dbReference type="GO" id="GO:0043041">
    <property type="term" value="P:amino acid activation for nonribosomal peptide biosynthetic process"/>
    <property type="evidence" value="ECO:0007669"/>
    <property type="project" value="TreeGrafter"/>
</dbReference>
<dbReference type="NCBIfam" id="TIGR01720">
    <property type="entry name" value="NRPS-para261"/>
    <property type="match status" value="1"/>
</dbReference>
<accession>A0A543N7J9</accession>
<dbReference type="Gene3D" id="3.30.559.10">
    <property type="entry name" value="Chloramphenicol acetyltransferase-like domain"/>
    <property type="match status" value="3"/>
</dbReference>
<dbReference type="Gene3D" id="3.30.559.30">
    <property type="entry name" value="Nonribosomal peptide synthetase, condensation domain"/>
    <property type="match status" value="3"/>
</dbReference>
<dbReference type="Pfam" id="PF13193">
    <property type="entry name" value="AMP-binding_C"/>
    <property type="match status" value="2"/>
</dbReference>
<dbReference type="GO" id="GO:0008610">
    <property type="term" value="P:lipid biosynthetic process"/>
    <property type="evidence" value="ECO:0007669"/>
    <property type="project" value="UniProtKB-ARBA"/>
</dbReference>
<dbReference type="GO" id="GO:0031177">
    <property type="term" value="F:phosphopantetheine binding"/>
    <property type="evidence" value="ECO:0007669"/>
    <property type="project" value="InterPro"/>
</dbReference>
<dbReference type="RefSeq" id="WP_141926203.1">
    <property type="nucleotide sequence ID" value="NZ_VFQC01000003.1"/>
</dbReference>
<dbReference type="SUPFAM" id="SSF56801">
    <property type="entry name" value="Acetyl-CoA synthetase-like"/>
    <property type="match status" value="2"/>
</dbReference>
<evidence type="ECO:0000256" key="6">
    <source>
        <dbReference type="ARBA" id="ARBA00023194"/>
    </source>
</evidence>
<dbReference type="InterPro" id="IPR001242">
    <property type="entry name" value="Condensation_dom"/>
</dbReference>
<dbReference type="InterPro" id="IPR023213">
    <property type="entry name" value="CAT-like_dom_sf"/>
</dbReference>
<sequence length="2617" mass="282062">MTDASDDATTAGAPRRSAADQERARAELRRRLQAGKGGRDEGIPTVPRDGDIPLAPAQQRLWVLDRMDPGRADYNSGFALDLRGDLDPDALARALTALVHRHEALRTTFRDADGQGRQVVGPPYDVALPTTGETPATEEELHDLVRRHYAEPFDLETGPLLRCRLFPAGERRHVLLVVLHHIVTDGWSLALFRTELDRLYSAAAAAPERQPAELAGELEPLPAQYADYAAWKRSAEAEERRERELAYWRDRLAGAPQLEFPTDRPRPPARSMRGATHRFRVPADVTTELEQLAKERGASLFLVLLAGSHLAMGRWCRTDDVVLGTVTSGRADPRLHHMMGFFVNTLALRGSVDETRTFAEHLDRTREEALSDLDHAEVPFDTVVDAVLAERDPAVPPLVQAAVVFQDATSATGPGLGDLDAATFPVRREHAVFDLTLEFQRDAEGVEASVEFNTDILDAATVERFAEGLRTLLSRARDPRPLHRSGGVPATGGAEAAVDTAPGVPHRTLGDLLAEQARARPDAPALVGAEGTVTFAELDERAARLAGYLRDQGVRRGDRVGVCMERGTDLATALAAVTRAGAAYLPLDPQYPGDRLSHMVADARPRLVITTGDAADGLAGEVPLLRLDHQRDDTAAATPLRDTPTVADTAYVIYTSGSTGRPKGVLVPHRGLTALVHTQGERMGVGPGATLLQFASPSFDASIAELLVALLNGATAVLLPSDTLTGRGLPETLREHAVTHVTLPPALLSGLDSDELGPVTDLLVAGEACSGELAGRFTAQRRVYNAYGPTETTVCATMSDPLAGAATPPLGAAVAGTRLYVLDPWLRPVDEGSAGELYIAGDGLAHGYWNRAGLTAGRFVADPFGQPGARMYRSGDVVRRAPGGRLEFLGRADDQVKIRGHRIEPGEVDAVLAELPEVEQAAVTVDGTGPNRRLVCHVTAATDPPPTPDRLRDLAAGALPGYMRPAAFVVLDAMPVTANGKTDRAALPPVDWSAQSGAGHVEPRTPTERDLAAIWRDVLDTGEVGVHDGFFRVGGDSVGVLRMLSRLADTFGVQLSARTVFDHPTVADLAAVVDARTPDATREAALTPGLAPPAGEGHAPLSAVQRRLWFLDQYGSGSAEYNSGGALRLRGPLDGRALRRALAALTHRHETLRTSFATRDGAPVQVVHDHVDITPETADLSGLAPERRDGELQRLLDECMQRTFAFDTAPLVRALLVTLDERDHVLMLALHHIIMDAWSMSVLNREFGRLYQAAAADPAAEPRELPRAAGLEPLELRYADVAVWQDRFLESDRFHDQLAHWTDRLAGAQPLDLPTDHPRPPVRRGRGETRTLTFPADLVAGMRDLETQRGITRFMLVTAAVQLVLARYTGQDDITIGTVTSGRDRTELENIVGFFTNTVALRTRVDETETAARLLDRVRDTLLEAFEHDDVPFDSVVDAIAPERDPSRPTLVQALVSLQNAPREEVDIAGLAITDHPLTRRHSLFDLSLDVTADGEDLLGAVEYDTDLFDPATIDRFAEHVQTVLRAWTRDPEAPLRTLDLSPPEERARLLTAGTPRPATAGSEHVLAPLAEHATARPDSPAVTGTDATLTFAGLHARVNTLARALLTDGVGPGDRVAVFLPRGAEAVAALFAVLRAGAAYVPVEPGGPEERARSVLATSGAVRALATSATAATVPEGTGLPVTTVDTVATDPGAAPVTDRERPRPLRDGHPAYVMYTSGSTGTPKGVVVTHGNLRAMAAAYHAAVLEPQRAAERELTAAHLAAWTFDASWDPLVWLLNGHHLHVIDEDTRTDVEALNRYLHDNRVDYLDTTPSYLAQLVSAGLLEDDHHPLAVLTVGAEPLDDALMERLNAGNAAVYNLYGPTENTVNSTVWRVRPAHRPLIGHPLPGTGAYVLDGWLRPVPPGVPGELYLSGECLAAGYDQRPGLTAERFVANPFGGGDRLYRTGDIVRWSNSGGLEFHGRDDAQLKIRGFRIEPGEVEAALTAMPGVRSAAVIADETATGARRLVGYAVADPGTEPPAPGDIRTWAAQRLPGYMVPAAVVLVDEIPLTANAKLDRSALPAVDDDAFTTADYTPPSGTTQRILAEEWSELLGVGRVGAHDNFFNLGGDSILSIQLVSRARRRGIELTSKDVFVRQTLAALAAAVDERDTGTSAPDTTDAAEAVTGEVPLTPVHRWFLDHHRHAPHHFDMSLLVELTDGADPDTLARALRHVVDHHPMLRLRVDDTGGEWRQHVLADADSGQSVHVVDATGLDDNELDRAVAERAARVRPPSRLSQGPLFDAFVFTTSGDRPGRLLLSAHHLTVDGVSWRVLLEDLATAYAQLDAGEPIELGPATTPFPQWARRLVQHTRDGGFDPDAEQWEAIAADTGGDIPVDSDSGPNDVASEATAVSTLTAEQTRTLLRTVPGRFRSRVDDVLLAALGKTVTDWSDTSRLRVEKEGHGREDLFDDVDLSRTVGWFTTIYPVLLDLPGENDWARTIAAVKQQVRAVPPGIGFGALRYLDDRPASGTLAAMPTPPVSFNYLGQFDPGAGQEPVGRLLDTPSGDHAPQEERPTLLDVTGGVREERLEFVWTYSTNRHHPDTVERLAAAFTAALRELVDSADRNPGRGARAAGRKQ</sequence>
<dbReference type="FunFam" id="3.40.50.980:FF:000001">
    <property type="entry name" value="Non-ribosomal peptide synthetase"/>
    <property type="match status" value="1"/>
</dbReference>
<dbReference type="InterPro" id="IPR036736">
    <property type="entry name" value="ACP-like_sf"/>
</dbReference>
<keyword evidence="5" id="KW-0677">Repeat</keyword>
<dbReference type="InterPro" id="IPR010071">
    <property type="entry name" value="AA_adenyl_dom"/>
</dbReference>
<protein>
    <submittedName>
        <fullName evidence="9">Non-ribosomal peptide synthase protein (TIGR01720 family)/amino acid adenylation domain-containing protein</fullName>
    </submittedName>
</protein>
<feature type="compositionally biased region" description="Basic and acidic residues" evidence="7">
    <location>
        <begin position="1699"/>
        <end position="1710"/>
    </location>
</feature>
<dbReference type="Proteomes" id="UP000317422">
    <property type="component" value="Unassembled WGS sequence"/>
</dbReference>
<dbReference type="InterPro" id="IPR010060">
    <property type="entry name" value="NRPS_synth"/>
</dbReference>
<dbReference type="FunFam" id="1.10.1200.10:FF:000005">
    <property type="entry name" value="Nonribosomal peptide synthetase 1"/>
    <property type="match status" value="1"/>
</dbReference>
<evidence type="ECO:0000256" key="5">
    <source>
        <dbReference type="ARBA" id="ARBA00022737"/>
    </source>
</evidence>
<dbReference type="Gene3D" id="1.10.1200.10">
    <property type="entry name" value="ACP-like"/>
    <property type="match status" value="2"/>
</dbReference>
<dbReference type="EMBL" id="VFQC01000003">
    <property type="protein sequence ID" value="TQN27790.1"/>
    <property type="molecule type" value="Genomic_DNA"/>
</dbReference>
<dbReference type="PANTHER" id="PTHR45527:SF1">
    <property type="entry name" value="FATTY ACID SYNTHASE"/>
    <property type="match status" value="1"/>
</dbReference>
<dbReference type="FunFam" id="3.30.300.30:FF:000010">
    <property type="entry name" value="Enterobactin synthetase component F"/>
    <property type="match status" value="1"/>
</dbReference>
<feature type="region of interest" description="Disordered" evidence="7">
    <location>
        <begin position="478"/>
        <end position="502"/>
    </location>
</feature>
<proteinExistence type="inferred from homology"/>
<dbReference type="PROSITE" id="PS00455">
    <property type="entry name" value="AMP_BINDING"/>
    <property type="match status" value="2"/>
</dbReference>
<dbReference type="PANTHER" id="PTHR45527">
    <property type="entry name" value="NONRIBOSOMAL PEPTIDE SYNTHETASE"/>
    <property type="match status" value="1"/>
</dbReference>
<dbReference type="InterPro" id="IPR020806">
    <property type="entry name" value="PKS_PP-bd"/>
</dbReference>